<keyword evidence="3" id="KW-1185">Reference proteome</keyword>
<dbReference type="Gene3D" id="1.20.1280.50">
    <property type="match status" value="1"/>
</dbReference>
<feature type="non-terminal residue" evidence="2">
    <location>
        <position position="1"/>
    </location>
</feature>
<evidence type="ECO:0000313" key="2">
    <source>
        <dbReference type="EMBL" id="TVU40365.1"/>
    </source>
</evidence>
<protein>
    <recommendedName>
        <fullName evidence="1">F-box domain-containing protein</fullName>
    </recommendedName>
</protein>
<dbReference type="PANTHER" id="PTHR32133:SF386">
    <property type="entry name" value="F-BOX DOMAIN-CONTAINING PROTEIN"/>
    <property type="match status" value="1"/>
</dbReference>
<dbReference type="Gramene" id="TVU40365">
    <property type="protein sequence ID" value="TVU40365"/>
    <property type="gene ID" value="EJB05_13828"/>
</dbReference>
<dbReference type="SUPFAM" id="SSF81383">
    <property type="entry name" value="F-box domain"/>
    <property type="match status" value="1"/>
</dbReference>
<dbReference type="EMBL" id="RWGY01000007">
    <property type="protein sequence ID" value="TVU40365.1"/>
    <property type="molecule type" value="Genomic_DNA"/>
</dbReference>
<accession>A0A5J9VXL0</accession>
<feature type="domain" description="F-box" evidence="1">
    <location>
        <begin position="14"/>
        <end position="53"/>
    </location>
</feature>
<reference evidence="2 3" key="1">
    <citation type="journal article" date="2019" name="Sci. Rep.">
        <title>A high-quality genome of Eragrostis curvula grass provides insights into Poaceae evolution and supports new strategies to enhance forage quality.</title>
        <authorList>
            <person name="Carballo J."/>
            <person name="Santos B.A.C.M."/>
            <person name="Zappacosta D."/>
            <person name="Garbus I."/>
            <person name="Selva J.P."/>
            <person name="Gallo C.A."/>
            <person name="Diaz A."/>
            <person name="Albertini E."/>
            <person name="Caccamo M."/>
            <person name="Echenique V."/>
        </authorList>
    </citation>
    <scope>NUCLEOTIDE SEQUENCE [LARGE SCALE GENOMIC DNA]</scope>
    <source>
        <strain evidence="3">cv. Victoria</strain>
        <tissue evidence="2">Leaf</tissue>
    </source>
</reference>
<name>A0A5J9VXL0_9POAL</name>
<proteinExistence type="predicted"/>
<dbReference type="PANTHER" id="PTHR32133">
    <property type="entry name" value="OS07G0120400 PROTEIN"/>
    <property type="match status" value="1"/>
</dbReference>
<gene>
    <name evidence="2" type="ORF">EJB05_13828</name>
</gene>
<comment type="caution">
    <text evidence="2">The sequence shown here is derived from an EMBL/GenBank/DDBJ whole genome shotgun (WGS) entry which is preliminary data.</text>
</comment>
<evidence type="ECO:0000259" key="1">
    <source>
        <dbReference type="Pfam" id="PF00646"/>
    </source>
</evidence>
<dbReference type="OrthoDB" id="618709at2759"/>
<dbReference type="Pfam" id="PF00646">
    <property type="entry name" value="F-box"/>
    <property type="match status" value="1"/>
</dbReference>
<dbReference type="InterPro" id="IPR036047">
    <property type="entry name" value="F-box-like_dom_sf"/>
</dbReference>
<dbReference type="AlphaFoldDB" id="A0A5J9VXL0"/>
<dbReference type="InterPro" id="IPR001810">
    <property type="entry name" value="F-box_dom"/>
</dbReference>
<dbReference type="Proteomes" id="UP000324897">
    <property type="component" value="Chromosome 4"/>
</dbReference>
<sequence length="444" mass="50045">MAPPRHLLPPALMDELIEEILLRFPPDNPAFLFRATLVCKDWRRLVSSPSFRRRLREFHGTPPMLGFFCKVERIPGESKNIGEPWIPYTAASSSTMRISMAFPYMDSELIVWNPIDGEVRRLPNVPLHMYRWTAALVCASSGCDHLIDCSYGPFQVVVLAMEPYDGSTYACVYSSEEHAWSEANNVQLDRGYDWFFHGPSAHVKDALYFNCERYISRVERSPILIVFNLGNQQPSLVSLPSVCKGLSITLMTTKERTLGIATVLDTKLGMWSREDRDAGWSQTRAIELDKLLPDHYSLLAANKLFGLLPQVLAVVDSVGIIFVNAVYGPFCIDLKSSRVTKLSEICDNCSVSSRGVVPYPALEQTTYEGLIAGASIACLAGHMRQLPRPSISTRRPIQRAGCNCMDYTPFPSAKPKKSQEQLYIKDVPIRYLRILSLYNFCELE</sequence>
<organism evidence="2 3">
    <name type="scientific">Eragrostis curvula</name>
    <name type="common">weeping love grass</name>
    <dbReference type="NCBI Taxonomy" id="38414"/>
    <lineage>
        <taxon>Eukaryota</taxon>
        <taxon>Viridiplantae</taxon>
        <taxon>Streptophyta</taxon>
        <taxon>Embryophyta</taxon>
        <taxon>Tracheophyta</taxon>
        <taxon>Spermatophyta</taxon>
        <taxon>Magnoliopsida</taxon>
        <taxon>Liliopsida</taxon>
        <taxon>Poales</taxon>
        <taxon>Poaceae</taxon>
        <taxon>PACMAD clade</taxon>
        <taxon>Chloridoideae</taxon>
        <taxon>Eragrostideae</taxon>
        <taxon>Eragrostidinae</taxon>
        <taxon>Eragrostis</taxon>
    </lineage>
</organism>
<evidence type="ECO:0000313" key="3">
    <source>
        <dbReference type="Proteomes" id="UP000324897"/>
    </source>
</evidence>